<dbReference type="VEuPathDB" id="FungiDB:H257_02192"/>
<keyword evidence="11" id="KW-0443">Lipid metabolism</keyword>
<comment type="pathway">
    <text evidence="3">Lipid metabolism.</text>
</comment>
<evidence type="ECO:0000256" key="10">
    <source>
        <dbReference type="ARBA" id="ARBA00022989"/>
    </source>
</evidence>
<dbReference type="GO" id="GO:0019432">
    <property type="term" value="P:triglyceride biosynthetic process"/>
    <property type="evidence" value="ECO:0007669"/>
    <property type="project" value="TreeGrafter"/>
</dbReference>
<dbReference type="Pfam" id="PF03982">
    <property type="entry name" value="DAGAT"/>
    <property type="match status" value="1"/>
</dbReference>
<accession>A0A6A5AFI4</accession>
<protein>
    <recommendedName>
        <fullName evidence="14">Acyltransferase</fullName>
        <ecNumber evidence="14">2.3.1.-</ecNumber>
    </recommendedName>
</protein>
<dbReference type="GO" id="GO:0006071">
    <property type="term" value="P:glycerol metabolic process"/>
    <property type="evidence" value="ECO:0007669"/>
    <property type="project" value="UniProtKB-KW"/>
</dbReference>
<comment type="pathway">
    <text evidence="2">Glycerolipid metabolism; triacylglycerol biosynthesis.</text>
</comment>
<dbReference type="InterPro" id="IPR007130">
    <property type="entry name" value="DAGAT"/>
</dbReference>
<comment type="caution">
    <text evidence="15">The sequence shown here is derived from an EMBL/GenBank/DDBJ whole genome shotgun (WGS) entry which is preliminary data.</text>
</comment>
<evidence type="ECO:0000256" key="2">
    <source>
        <dbReference type="ARBA" id="ARBA00004771"/>
    </source>
</evidence>
<keyword evidence="9 14" id="KW-0256">Endoplasmic reticulum</keyword>
<sequence length="325" mass="37516">MRAATVYVASAGIFVAAAAYFVQQWSLPMWQAALYAVLLAYLPSYLDTCPTTHRGRYWPWFATRDWRWLSPFVKKAELHFETPLTKGTQYLFAVHPHGVASWHHGVLLGNTSTPPFSDFVPGDQRRHLGASVVFRIPLWREFMLYFGVVDASKHVAHAVLKSGKTLVILVGGVIEQMMAKRGEHLIYVKHRKGIPIIRARFHATANWRFNMALLSSQCIALGKQTCLRPPRKKHLKFLLPFRQWVAKKFSVALPICWGPYWWCPIYPFDVEYHHVFGNPIPTTKTDHPTQEDIDRVHKQYVAELERIFEKYKAQFGYPEATLHVC</sequence>
<dbReference type="GO" id="GO:0005789">
    <property type="term" value="C:endoplasmic reticulum membrane"/>
    <property type="evidence" value="ECO:0007669"/>
    <property type="project" value="UniProtKB-SubCell"/>
</dbReference>
<proteinExistence type="inferred from homology"/>
<evidence type="ECO:0000256" key="3">
    <source>
        <dbReference type="ARBA" id="ARBA00005189"/>
    </source>
</evidence>
<evidence type="ECO:0000256" key="9">
    <source>
        <dbReference type="ARBA" id="ARBA00022824"/>
    </source>
</evidence>
<dbReference type="EC" id="2.3.1.-" evidence="14"/>
<keyword evidence="8" id="KW-0319">Glycerol metabolism</keyword>
<name>A0A6A5AFI4_APHAT</name>
<comment type="similarity">
    <text evidence="4 14">Belongs to the diacylglycerol acyltransferase family.</text>
</comment>
<keyword evidence="5" id="KW-0444">Lipid biosynthesis</keyword>
<keyword evidence="7" id="KW-0812">Transmembrane</keyword>
<keyword evidence="13" id="KW-0012">Acyltransferase</keyword>
<dbReference type="PANTHER" id="PTHR12317:SF0">
    <property type="entry name" value="ACYLTRANSFERASE"/>
    <property type="match status" value="1"/>
</dbReference>
<evidence type="ECO:0000256" key="13">
    <source>
        <dbReference type="ARBA" id="ARBA00023315"/>
    </source>
</evidence>
<evidence type="ECO:0000256" key="5">
    <source>
        <dbReference type="ARBA" id="ARBA00022516"/>
    </source>
</evidence>
<dbReference type="Proteomes" id="UP000469452">
    <property type="component" value="Unassembled WGS sequence"/>
</dbReference>
<dbReference type="AlphaFoldDB" id="A0A6A5AFI4"/>
<evidence type="ECO:0000256" key="12">
    <source>
        <dbReference type="ARBA" id="ARBA00023136"/>
    </source>
</evidence>
<organism evidence="15 16">
    <name type="scientific">Aphanomyces astaci</name>
    <name type="common">Crayfish plague agent</name>
    <dbReference type="NCBI Taxonomy" id="112090"/>
    <lineage>
        <taxon>Eukaryota</taxon>
        <taxon>Sar</taxon>
        <taxon>Stramenopiles</taxon>
        <taxon>Oomycota</taxon>
        <taxon>Saprolegniomycetes</taxon>
        <taxon>Saprolegniales</taxon>
        <taxon>Verrucalvaceae</taxon>
        <taxon>Aphanomyces</taxon>
    </lineage>
</organism>
<evidence type="ECO:0000256" key="8">
    <source>
        <dbReference type="ARBA" id="ARBA00022798"/>
    </source>
</evidence>
<dbReference type="EMBL" id="VJMI01014054">
    <property type="protein sequence ID" value="KAF0746210.1"/>
    <property type="molecule type" value="Genomic_DNA"/>
</dbReference>
<evidence type="ECO:0000256" key="11">
    <source>
        <dbReference type="ARBA" id="ARBA00023098"/>
    </source>
</evidence>
<keyword evidence="12" id="KW-0472">Membrane</keyword>
<comment type="subcellular location">
    <subcellularLocation>
        <location evidence="1 14">Endoplasmic reticulum membrane</location>
        <topology evidence="1 14">Multi-pass membrane protein</topology>
    </subcellularLocation>
</comment>
<dbReference type="GO" id="GO:0004144">
    <property type="term" value="F:diacylglycerol O-acyltransferase activity"/>
    <property type="evidence" value="ECO:0007669"/>
    <property type="project" value="TreeGrafter"/>
</dbReference>
<evidence type="ECO:0000256" key="4">
    <source>
        <dbReference type="ARBA" id="ARBA00005420"/>
    </source>
</evidence>
<keyword evidence="6 14" id="KW-0808">Transferase</keyword>
<gene>
    <name evidence="15" type="ORF">AaE_008211</name>
</gene>
<evidence type="ECO:0000256" key="7">
    <source>
        <dbReference type="ARBA" id="ARBA00022692"/>
    </source>
</evidence>
<reference evidence="15 16" key="1">
    <citation type="submission" date="2019-06" db="EMBL/GenBank/DDBJ databases">
        <title>Genomics analysis of Aphanomyces spp. identifies a new class of oomycete effector associated with host adaptation.</title>
        <authorList>
            <person name="Gaulin E."/>
        </authorList>
    </citation>
    <scope>NUCLEOTIDE SEQUENCE [LARGE SCALE GENOMIC DNA]</scope>
    <source>
        <strain evidence="15 16">E</strain>
    </source>
</reference>
<evidence type="ECO:0000256" key="1">
    <source>
        <dbReference type="ARBA" id="ARBA00004477"/>
    </source>
</evidence>
<evidence type="ECO:0000256" key="14">
    <source>
        <dbReference type="RuleBase" id="RU367023"/>
    </source>
</evidence>
<keyword evidence="10" id="KW-1133">Transmembrane helix</keyword>
<evidence type="ECO:0000256" key="6">
    <source>
        <dbReference type="ARBA" id="ARBA00022679"/>
    </source>
</evidence>
<dbReference type="PANTHER" id="PTHR12317">
    <property type="entry name" value="DIACYLGLYCEROL O-ACYLTRANSFERASE"/>
    <property type="match status" value="1"/>
</dbReference>
<evidence type="ECO:0000313" key="16">
    <source>
        <dbReference type="Proteomes" id="UP000469452"/>
    </source>
</evidence>
<evidence type="ECO:0000313" key="15">
    <source>
        <dbReference type="EMBL" id="KAF0746210.1"/>
    </source>
</evidence>